<comment type="caution">
    <text evidence="2">The sequence shown here is derived from an EMBL/GenBank/DDBJ whole genome shotgun (WGS) entry which is preliminary data.</text>
</comment>
<evidence type="ECO:0000313" key="3">
    <source>
        <dbReference type="Proteomes" id="UP000499080"/>
    </source>
</evidence>
<evidence type="ECO:0000313" key="2">
    <source>
        <dbReference type="EMBL" id="GBN87620.1"/>
    </source>
</evidence>
<accession>A0A4Y2SK17</accession>
<protein>
    <submittedName>
        <fullName evidence="2">Uncharacterized protein</fullName>
    </submittedName>
</protein>
<keyword evidence="3" id="KW-1185">Reference proteome</keyword>
<evidence type="ECO:0000256" key="1">
    <source>
        <dbReference type="SAM" id="MobiDB-lite"/>
    </source>
</evidence>
<dbReference type="Proteomes" id="UP000499080">
    <property type="component" value="Unassembled WGS sequence"/>
</dbReference>
<sequence length="288" mass="32578">MANPISGIEEHKTNRKKKYSVAELEIENPRTKPSESLEPNSNQIYLKNAKKRIWCTVIIKSQQDYQWNSNNSLRGFAESHQPAGSNWNRLFNRSHLFIPSCKDSPCVVEEIQPLRDHGVLWETCLSENPENPSKVANLSSSSPKKNARHLSSCRQISTAWFRPKQHPRERFSMGLGPVNSVTNTHKSSLDNCKVLPSSVAPDPGPPSCLGCIQTEISLLKRWSCLESLESNRISPPPIVPNLPPRVPVRLQPPEFSFQRSMYPLVSPQRKCQGEILKDQGKLWSPARL</sequence>
<dbReference type="EMBL" id="BGPR01021880">
    <property type="protein sequence ID" value="GBN87620.1"/>
    <property type="molecule type" value="Genomic_DNA"/>
</dbReference>
<proteinExistence type="predicted"/>
<reference evidence="2 3" key="1">
    <citation type="journal article" date="2019" name="Sci. Rep.">
        <title>Orb-weaving spider Araneus ventricosus genome elucidates the spidroin gene catalogue.</title>
        <authorList>
            <person name="Kono N."/>
            <person name="Nakamura H."/>
            <person name="Ohtoshi R."/>
            <person name="Moran D.A.P."/>
            <person name="Shinohara A."/>
            <person name="Yoshida Y."/>
            <person name="Fujiwara M."/>
            <person name="Mori M."/>
            <person name="Tomita M."/>
            <person name="Arakawa K."/>
        </authorList>
    </citation>
    <scope>NUCLEOTIDE SEQUENCE [LARGE SCALE GENOMIC DNA]</scope>
</reference>
<gene>
    <name evidence="2" type="ORF">AVEN_139263_1</name>
</gene>
<name>A0A4Y2SK17_ARAVE</name>
<dbReference type="AlphaFoldDB" id="A0A4Y2SK17"/>
<feature type="region of interest" description="Disordered" evidence="1">
    <location>
        <begin position="1"/>
        <end position="38"/>
    </location>
</feature>
<organism evidence="2 3">
    <name type="scientific">Araneus ventricosus</name>
    <name type="common">Orbweaver spider</name>
    <name type="synonym">Epeira ventricosa</name>
    <dbReference type="NCBI Taxonomy" id="182803"/>
    <lineage>
        <taxon>Eukaryota</taxon>
        <taxon>Metazoa</taxon>
        <taxon>Ecdysozoa</taxon>
        <taxon>Arthropoda</taxon>
        <taxon>Chelicerata</taxon>
        <taxon>Arachnida</taxon>
        <taxon>Araneae</taxon>
        <taxon>Araneomorphae</taxon>
        <taxon>Entelegynae</taxon>
        <taxon>Araneoidea</taxon>
        <taxon>Araneidae</taxon>
        <taxon>Araneus</taxon>
    </lineage>
</organism>